<reference evidence="2 3" key="1">
    <citation type="submission" date="2020-09" db="EMBL/GenBank/DDBJ databases">
        <title>Novel species of Mucilaginibacter isolated from a glacier on the Tibetan Plateau.</title>
        <authorList>
            <person name="Liu Q."/>
            <person name="Xin Y.-H."/>
        </authorList>
    </citation>
    <scope>NUCLEOTIDE SEQUENCE [LARGE SCALE GENOMIC DNA]</scope>
    <source>
        <strain evidence="2 3">ZT4R22</strain>
    </source>
</reference>
<dbReference type="Proteomes" id="UP000606600">
    <property type="component" value="Unassembled WGS sequence"/>
</dbReference>
<feature type="signal peptide" evidence="1">
    <location>
        <begin position="1"/>
        <end position="20"/>
    </location>
</feature>
<keyword evidence="3" id="KW-1185">Reference proteome</keyword>
<dbReference type="EMBL" id="JACWMY010000004">
    <property type="protein sequence ID" value="MBD1364173.1"/>
    <property type="molecule type" value="Genomic_DNA"/>
</dbReference>
<keyword evidence="1" id="KW-0732">Signal</keyword>
<dbReference type="RefSeq" id="WP_191188829.1">
    <property type="nucleotide sequence ID" value="NZ_JACWMY010000004.1"/>
</dbReference>
<proteinExistence type="predicted"/>
<sequence length="495" mass="55575">MKKTLLITVLTLFTTIAVLAQNDDPLIMEDFAKGIKGSNTFAFNDHLNVMQVTTDDDKFDLVAVNDKLEIVWRTSLAGYGIKTDKFQNKIVALASSDHSFFKGTTNTFLAYVIDPANGKVLAEKVVYKSTNDLVEFPQMYTGDGAFFKLAVRQSGFARKIHVGIPIYSLFTMNSYTREYNETRNLQVIEYNDKLDSISAFKPVISNGTFISLAWNKHADMFIGWLNGPTIEVYKYDAGKTKPSNMLTADVVFKEDKSIIPSEHFMLKPSDNSNVLYYSMIYVNEDKDGELGIGKLDFATNKKLYVAQALDKATLKAIKKSFVPVNKKIDDVDMGYGKGMKLLYMDELDGKVVTAIASHSTRASAISNGVFMIENSILINAYDQNLALKFQNVLPTGYIYPSRHLKTSFHFNKNKLYMVSNAKTGMTTLSGLFSILDIGNGQWDKMEYLSKKHISNSDYSDGSSVLWFSNNFIVPYLSPKMFSATKTDVTLQLNNY</sequence>
<gene>
    <name evidence="2" type="ORF">IDJ77_10165</name>
</gene>
<comment type="caution">
    <text evidence="2">The sequence shown here is derived from an EMBL/GenBank/DDBJ whole genome shotgun (WGS) entry which is preliminary data.</text>
</comment>
<accession>A0ABR7WPS2</accession>
<evidence type="ECO:0000256" key="1">
    <source>
        <dbReference type="SAM" id="SignalP"/>
    </source>
</evidence>
<evidence type="ECO:0000313" key="2">
    <source>
        <dbReference type="EMBL" id="MBD1364173.1"/>
    </source>
</evidence>
<organism evidence="2 3">
    <name type="scientific">Mucilaginibacter pankratovii</name>
    <dbReference type="NCBI Taxonomy" id="2772110"/>
    <lineage>
        <taxon>Bacteria</taxon>
        <taxon>Pseudomonadati</taxon>
        <taxon>Bacteroidota</taxon>
        <taxon>Sphingobacteriia</taxon>
        <taxon>Sphingobacteriales</taxon>
        <taxon>Sphingobacteriaceae</taxon>
        <taxon>Mucilaginibacter</taxon>
    </lineage>
</organism>
<protein>
    <submittedName>
        <fullName evidence="2">Uncharacterized protein</fullName>
    </submittedName>
</protein>
<name>A0ABR7WPS2_9SPHI</name>
<evidence type="ECO:0000313" key="3">
    <source>
        <dbReference type="Proteomes" id="UP000606600"/>
    </source>
</evidence>
<feature type="chain" id="PRO_5046657550" evidence="1">
    <location>
        <begin position="21"/>
        <end position="495"/>
    </location>
</feature>